<feature type="region of interest" description="Disordered" evidence="11">
    <location>
        <begin position="1"/>
        <end position="25"/>
    </location>
</feature>
<evidence type="ECO:0000256" key="8">
    <source>
        <dbReference type="ARBA" id="ARBA00023159"/>
    </source>
</evidence>
<keyword evidence="8" id="KW-0010">Activator</keyword>
<dbReference type="Gene3D" id="2.170.150.80">
    <property type="entry name" value="NAC domain"/>
    <property type="match status" value="1"/>
</dbReference>
<evidence type="ECO:0000259" key="13">
    <source>
        <dbReference type="PROSITE" id="PS51005"/>
    </source>
</evidence>
<evidence type="ECO:0000256" key="12">
    <source>
        <dbReference type="SAM" id="Phobius"/>
    </source>
</evidence>
<accession>A0A8S1ZH66</accession>
<gene>
    <name evidence="14" type="ORF">AARE701A_LOCUS2751</name>
</gene>
<keyword evidence="6" id="KW-0238">DNA-binding</keyword>
<dbReference type="EMBL" id="LR999451">
    <property type="protein sequence ID" value="CAE5959212.1"/>
    <property type="molecule type" value="Genomic_DNA"/>
</dbReference>
<feature type="region of interest" description="Disordered" evidence="11">
    <location>
        <begin position="43"/>
        <end position="63"/>
    </location>
</feature>
<dbReference type="InterPro" id="IPR036093">
    <property type="entry name" value="NAC_dom_sf"/>
</dbReference>
<feature type="domain" description="NAC" evidence="13">
    <location>
        <begin position="1"/>
        <end position="97"/>
    </location>
</feature>
<evidence type="ECO:0000313" key="14">
    <source>
        <dbReference type="EMBL" id="CAE5959212.1"/>
    </source>
</evidence>
<organism evidence="14 15">
    <name type="scientific">Arabidopsis arenosa</name>
    <name type="common">Sand rock-cress</name>
    <name type="synonym">Cardaminopsis arenosa</name>
    <dbReference type="NCBI Taxonomy" id="38785"/>
    <lineage>
        <taxon>Eukaryota</taxon>
        <taxon>Viridiplantae</taxon>
        <taxon>Streptophyta</taxon>
        <taxon>Embryophyta</taxon>
        <taxon>Tracheophyta</taxon>
        <taxon>Spermatophyta</taxon>
        <taxon>Magnoliopsida</taxon>
        <taxon>eudicotyledons</taxon>
        <taxon>Gunneridae</taxon>
        <taxon>Pentapetalae</taxon>
        <taxon>rosids</taxon>
        <taxon>malvids</taxon>
        <taxon>Brassicales</taxon>
        <taxon>Brassicaceae</taxon>
        <taxon>Camelineae</taxon>
        <taxon>Arabidopsis</taxon>
    </lineage>
</organism>
<evidence type="ECO:0000313" key="15">
    <source>
        <dbReference type="Proteomes" id="UP000682877"/>
    </source>
</evidence>
<dbReference type="Proteomes" id="UP000682877">
    <property type="component" value="Chromosome 1"/>
</dbReference>
<dbReference type="PANTHER" id="PTHR31744:SF216">
    <property type="entry name" value="NAC TRANSCRIPTION FACTOR"/>
    <property type="match status" value="1"/>
</dbReference>
<sequence>MADSSPDSCFKGGKFSAPELPGQSMLKTGDRQWFYFTPRSRKYPNAARSSRGTETGGRAPNGERTDWVMHEYTMDEDELGRCKNPQDYYALYKLFKKSGAGPKNGEQYGAPFQEEEWVDDENEDENAIAVPEQPVVRYEDNRRVDGGRLFNPVRLQLEDIDELLNGIPNAPGVPPRCIPQVNSEEELQSTLMNNSAREFLPNGQPYNRPSSFDSLETAEVTSAPKTSDIAPLVFEKEDYIEMDDLLIPELGASSTEKAAQFSNHGEFGDFDEFDQLFHDVSMSLDMEPIDQGTSTDLYYPSNFANNTSDQKQQFLYQQFQDQTPENQLNNIMDPSTTLDQFTNDVWFQDDQAILFDQQQSFSGAFASPSSGVMPDSTNPTMSVNAQGQEHQNGGGPTSQFSSALWALMDSIPSTPASACEGPLNRTFVRMSSFSRMRFNGTPVTTTIAKKGIRNRGFLLLSIVGALCAIFWVFIATVRVSGRNVFS</sequence>
<dbReference type="GO" id="GO:0000976">
    <property type="term" value="F:transcription cis-regulatory region binding"/>
    <property type="evidence" value="ECO:0007669"/>
    <property type="project" value="UniProtKB-ARBA"/>
</dbReference>
<comment type="subcellular location">
    <subcellularLocation>
        <location evidence="2">Membrane</location>
        <topology evidence="2">Single-pass membrane protein</topology>
    </subcellularLocation>
    <subcellularLocation>
        <location evidence="1">Nucleus</location>
    </subcellularLocation>
</comment>
<dbReference type="GO" id="GO:0005634">
    <property type="term" value="C:nucleus"/>
    <property type="evidence" value="ECO:0007669"/>
    <property type="project" value="UniProtKB-SubCell"/>
</dbReference>
<keyword evidence="7 12" id="KW-0472">Membrane</keyword>
<dbReference type="PROSITE" id="PS51005">
    <property type="entry name" value="NAC"/>
    <property type="match status" value="1"/>
</dbReference>
<evidence type="ECO:0000256" key="1">
    <source>
        <dbReference type="ARBA" id="ARBA00004123"/>
    </source>
</evidence>
<feature type="transmembrane region" description="Helical" evidence="12">
    <location>
        <begin position="457"/>
        <end position="477"/>
    </location>
</feature>
<evidence type="ECO:0000256" key="10">
    <source>
        <dbReference type="ARBA" id="ARBA00023242"/>
    </source>
</evidence>
<evidence type="ECO:0000256" key="7">
    <source>
        <dbReference type="ARBA" id="ARBA00023136"/>
    </source>
</evidence>
<dbReference type="AlphaFoldDB" id="A0A8S1ZH66"/>
<protein>
    <recommendedName>
        <fullName evidence="13">NAC domain-containing protein</fullName>
    </recommendedName>
</protein>
<keyword evidence="10" id="KW-0539">Nucleus</keyword>
<dbReference type="InterPro" id="IPR003441">
    <property type="entry name" value="NAC-dom"/>
</dbReference>
<keyword evidence="4 12" id="KW-1133">Transmembrane helix</keyword>
<evidence type="ECO:0000256" key="6">
    <source>
        <dbReference type="ARBA" id="ARBA00023125"/>
    </source>
</evidence>
<dbReference type="GO" id="GO:0006355">
    <property type="term" value="P:regulation of DNA-templated transcription"/>
    <property type="evidence" value="ECO:0007669"/>
    <property type="project" value="InterPro"/>
</dbReference>
<evidence type="ECO:0000256" key="4">
    <source>
        <dbReference type="ARBA" id="ARBA00022989"/>
    </source>
</evidence>
<reference evidence="14" key="1">
    <citation type="submission" date="2021-01" db="EMBL/GenBank/DDBJ databases">
        <authorList>
            <person name="Bezrukov I."/>
        </authorList>
    </citation>
    <scope>NUCLEOTIDE SEQUENCE</scope>
</reference>
<keyword evidence="3 12" id="KW-0812">Transmembrane</keyword>
<dbReference type="PANTHER" id="PTHR31744">
    <property type="entry name" value="PROTEIN CUP-SHAPED COTYLEDON 2-RELATED"/>
    <property type="match status" value="1"/>
</dbReference>
<dbReference type="SUPFAM" id="SSF101941">
    <property type="entry name" value="NAC domain"/>
    <property type="match status" value="1"/>
</dbReference>
<keyword evidence="5" id="KW-0805">Transcription regulation</keyword>
<evidence type="ECO:0000256" key="9">
    <source>
        <dbReference type="ARBA" id="ARBA00023163"/>
    </source>
</evidence>
<keyword evidence="9" id="KW-0804">Transcription</keyword>
<dbReference type="GO" id="GO:0016020">
    <property type="term" value="C:membrane"/>
    <property type="evidence" value="ECO:0007669"/>
    <property type="project" value="UniProtKB-SubCell"/>
</dbReference>
<evidence type="ECO:0000256" key="3">
    <source>
        <dbReference type="ARBA" id="ARBA00022692"/>
    </source>
</evidence>
<evidence type="ECO:0000256" key="2">
    <source>
        <dbReference type="ARBA" id="ARBA00004167"/>
    </source>
</evidence>
<proteinExistence type="predicted"/>
<name>A0A8S1ZH66_ARAAE</name>
<evidence type="ECO:0000256" key="11">
    <source>
        <dbReference type="SAM" id="MobiDB-lite"/>
    </source>
</evidence>
<evidence type="ECO:0000256" key="5">
    <source>
        <dbReference type="ARBA" id="ARBA00023015"/>
    </source>
</evidence>
<keyword evidence="15" id="KW-1185">Reference proteome</keyword>